<comment type="similarity">
    <text evidence="3">Belongs to the SmpB family.</text>
</comment>
<evidence type="ECO:0000256" key="2">
    <source>
        <dbReference type="ARBA" id="ARBA00022884"/>
    </source>
</evidence>
<dbReference type="GO" id="GO:0070929">
    <property type="term" value="P:trans-translation"/>
    <property type="evidence" value="ECO:0007669"/>
    <property type="project" value="UniProtKB-UniRule"/>
</dbReference>
<evidence type="ECO:0000313" key="4">
    <source>
        <dbReference type="EMBL" id="OGH62213.1"/>
    </source>
</evidence>
<reference evidence="4 5" key="1">
    <citation type="journal article" date="2016" name="Nat. Commun.">
        <title>Thousands of microbial genomes shed light on interconnected biogeochemical processes in an aquifer system.</title>
        <authorList>
            <person name="Anantharaman K."/>
            <person name="Brown C.T."/>
            <person name="Hug L.A."/>
            <person name="Sharon I."/>
            <person name="Castelle C.J."/>
            <person name="Probst A.J."/>
            <person name="Thomas B.C."/>
            <person name="Singh A."/>
            <person name="Wilkins M.J."/>
            <person name="Karaoz U."/>
            <person name="Brodie E.L."/>
            <person name="Williams K.H."/>
            <person name="Hubbard S.S."/>
            <person name="Banfield J.F."/>
        </authorList>
    </citation>
    <scope>NUCLEOTIDE SEQUENCE [LARGE SCALE GENOMIC DNA]</scope>
</reference>
<dbReference type="GO" id="GO:0005829">
    <property type="term" value="C:cytosol"/>
    <property type="evidence" value="ECO:0007669"/>
    <property type="project" value="TreeGrafter"/>
</dbReference>
<name>A0A1F6LSF4_9BACT</name>
<evidence type="ECO:0000256" key="3">
    <source>
        <dbReference type="HAMAP-Rule" id="MF_00023"/>
    </source>
</evidence>
<dbReference type="InterPro" id="IPR000037">
    <property type="entry name" value="SsrA-bd_prot"/>
</dbReference>
<dbReference type="PANTHER" id="PTHR30308:SF2">
    <property type="entry name" value="SSRA-BINDING PROTEIN"/>
    <property type="match status" value="1"/>
</dbReference>
<dbReference type="CDD" id="cd09294">
    <property type="entry name" value="SmpB"/>
    <property type="match status" value="1"/>
</dbReference>
<dbReference type="GO" id="GO:0070930">
    <property type="term" value="P:trans-translation-dependent protein tagging"/>
    <property type="evidence" value="ECO:0007669"/>
    <property type="project" value="TreeGrafter"/>
</dbReference>
<sequence length="150" mass="17306">MPTLSENKWARRDYEILDEVEAGLELLGHEVKPVRAGQMKLRGAFVKIVGGALVLLGAFIPRYEKASDAVVGGYDPYRTRRLLVHTKELKKIFDLVESRGYTIIPLSVYTRGRLIKLKIAVARGRREHEKREVLKRRDIEREVRQALKQK</sequence>
<accession>A0A1F6LSF4</accession>
<dbReference type="Pfam" id="PF01668">
    <property type="entry name" value="SmpB"/>
    <property type="match status" value="1"/>
</dbReference>
<gene>
    <name evidence="3" type="primary">smpB</name>
    <name evidence="4" type="ORF">A2848_00605</name>
</gene>
<dbReference type="EMBL" id="MFPV01000017">
    <property type="protein sequence ID" value="OGH62213.1"/>
    <property type="molecule type" value="Genomic_DNA"/>
</dbReference>
<evidence type="ECO:0000313" key="5">
    <source>
        <dbReference type="Proteomes" id="UP000176329"/>
    </source>
</evidence>
<comment type="caution">
    <text evidence="4">The sequence shown here is derived from an EMBL/GenBank/DDBJ whole genome shotgun (WGS) entry which is preliminary data.</text>
</comment>
<dbReference type="HAMAP" id="MF_00023">
    <property type="entry name" value="SmpB"/>
    <property type="match status" value="1"/>
</dbReference>
<dbReference type="NCBIfam" id="NF003843">
    <property type="entry name" value="PRK05422.1"/>
    <property type="match status" value="1"/>
</dbReference>
<dbReference type="PANTHER" id="PTHR30308">
    <property type="entry name" value="TMRNA-BINDING COMPONENT OF TRANS-TRANSLATION TAGGING COMPLEX"/>
    <property type="match status" value="1"/>
</dbReference>
<dbReference type="InterPro" id="IPR023620">
    <property type="entry name" value="SmpB"/>
</dbReference>
<evidence type="ECO:0000256" key="1">
    <source>
        <dbReference type="ARBA" id="ARBA00022490"/>
    </source>
</evidence>
<dbReference type="NCBIfam" id="TIGR00086">
    <property type="entry name" value="smpB"/>
    <property type="match status" value="1"/>
</dbReference>
<dbReference type="GO" id="GO:0003723">
    <property type="term" value="F:RNA binding"/>
    <property type="evidence" value="ECO:0007669"/>
    <property type="project" value="UniProtKB-UniRule"/>
</dbReference>
<protein>
    <recommendedName>
        <fullName evidence="3">SsrA-binding protein</fullName>
    </recommendedName>
    <alternativeName>
        <fullName evidence="3">Small protein B</fullName>
    </alternativeName>
</protein>
<keyword evidence="2 3" id="KW-0694">RNA-binding</keyword>
<organism evidence="4 5">
    <name type="scientific">Candidatus Magasanikbacteria bacterium RIFCSPHIGHO2_01_FULL_50_8</name>
    <dbReference type="NCBI Taxonomy" id="1798674"/>
    <lineage>
        <taxon>Bacteria</taxon>
        <taxon>Candidatus Magasanikiibacteriota</taxon>
    </lineage>
</organism>
<dbReference type="AlphaFoldDB" id="A0A1F6LSF4"/>
<keyword evidence="1 3" id="KW-0963">Cytoplasm</keyword>
<dbReference type="Gene3D" id="2.40.280.10">
    <property type="match status" value="1"/>
</dbReference>
<comment type="subcellular location">
    <subcellularLocation>
        <location evidence="3">Cytoplasm</location>
    </subcellularLocation>
    <text evidence="3">The tmRNA-SmpB complex associates with stalled 70S ribosomes.</text>
</comment>
<comment type="function">
    <text evidence="3">Required for rescue of stalled ribosomes mediated by trans-translation. Binds to transfer-messenger RNA (tmRNA), required for stable association of tmRNA with ribosomes. tmRNA and SmpB together mimic tRNA shape, replacing the anticodon stem-loop with SmpB. tmRNA is encoded by the ssrA gene; the 2 termini fold to resemble tRNA(Ala) and it encodes a 'tag peptide', a short internal open reading frame. During trans-translation Ala-aminoacylated tmRNA acts like a tRNA, entering the A-site of stalled ribosomes, displacing the stalled mRNA. The ribosome then switches to translate the ORF on the tmRNA; the nascent peptide is terminated with the 'tag peptide' encoded by the tmRNA and targeted for degradation. The ribosome is freed to recommence translation, which seems to be the essential function of trans-translation.</text>
</comment>
<dbReference type="SUPFAM" id="SSF74982">
    <property type="entry name" value="Small protein B (SmpB)"/>
    <property type="match status" value="1"/>
</dbReference>
<proteinExistence type="inferred from homology"/>
<dbReference type="Proteomes" id="UP000176329">
    <property type="component" value="Unassembled WGS sequence"/>
</dbReference>